<comment type="caution">
    <text evidence="4">The sequence shown here is derived from an EMBL/GenBank/DDBJ whole genome shotgun (WGS) entry which is preliminary data.</text>
</comment>
<dbReference type="SUPFAM" id="SSF160991">
    <property type="entry name" value="CV3147-like"/>
    <property type="match status" value="1"/>
</dbReference>
<dbReference type="InterPro" id="IPR008040">
    <property type="entry name" value="Hydant_A_N"/>
</dbReference>
<feature type="domain" description="Hydantoinase/oxoprolinase N-terminal" evidence="1">
    <location>
        <begin position="13"/>
        <end position="192"/>
    </location>
</feature>
<dbReference type="PANTHER" id="PTHR11365:SF10">
    <property type="entry name" value="HYDANTOINASE_OXOPROLINASE"/>
    <property type="match status" value="1"/>
</dbReference>
<dbReference type="GeneID" id="29982773"/>
<gene>
    <name evidence="4" type="ORF">TGAM01_v206058</name>
</gene>
<dbReference type="InterPro" id="IPR048350">
    <property type="entry name" value="S-Me-THD-like_C"/>
</dbReference>
<keyword evidence="5" id="KW-1185">Reference proteome</keyword>
<dbReference type="SUPFAM" id="SSF53067">
    <property type="entry name" value="Actin-like ATPase domain"/>
    <property type="match status" value="1"/>
</dbReference>
<feature type="domain" description="S-Me-THD-like C-terminal" evidence="3">
    <location>
        <begin position="653"/>
        <end position="867"/>
    </location>
</feature>
<evidence type="ECO:0000259" key="1">
    <source>
        <dbReference type="Pfam" id="PF05378"/>
    </source>
</evidence>
<protein>
    <submittedName>
        <fullName evidence="4">Uncharacterized protein</fullName>
    </submittedName>
</protein>
<dbReference type="Gene3D" id="3.30.420.40">
    <property type="match status" value="1"/>
</dbReference>
<dbReference type="Pfam" id="PF06032">
    <property type="entry name" value="S-Me-THD_N"/>
    <property type="match status" value="1"/>
</dbReference>
<dbReference type="InterPro" id="IPR024071">
    <property type="entry name" value="S-Me-THD_C_sf"/>
</dbReference>
<sequence length="884" mass="95243">MNELQGFSHKRLRVGVDVGGTNTDSVLIDLAYPSEPDKAILAWHKTPTTPDPSDGIKTALSSLLKSTTRKSDIVSVAIGTTHFINAVVERDANRLSRVAVLRLGYPYSKHMRPCSDWPDGLRRLVLGHHALLRGGLQVDGSPIGDIEPAEIRAECTLIKQKGIHTVVINGIFSPLDSAENQEQLVSEIVRQELPGCDVVLSSEVANLGFIERENAAILNAAILRYARQTLHMAVGPESVGRRLTEDAIIFGGAVLTATDCAVSADPNLAIGSPDVLAARLNLSPEEIYNFQQAVKSKLEQAIDSMKTSPEDLPVLLVGGGAILAPSKLKGASEVLRPPWSGIVNAIGAAMAGLSIVVDTIKTIGTKTEQQWLEDIKKAAIRKVVHAGALRSSVQIVELETLPMSYVENKARFIVRAAGDFNYNAPSLEVAVDGMDDANDLVNLADDTKTSRYELKLGAGDFSNATAEETGDLRSYKPKVQDRVWYLSETDIAWIATGCNILGSGGGGYPFPTAMRLRQMIRNGDVIRVVDSHDVDDNAIVGGACFGGAPNVFSERLPADELLEAQNELMRLYQDPITHLNCLEVGGANGMQSFVVGSSSNLDLPTVDGDYCGRAYPVLWQTTPYVYGDRQPVYLPMALSDGNGASVIVSQAKSDKVVERLLRAALSELGSLAGVAVAPASGAEYKRWAIRNTISQSWRIGRAVHLARLLNGLDTMTESIIDECGGTDAAKVLWRGKIVSVKRTLRKAHLYGECVIEGEGGDSFNGHVVIPFKNENIAAIKTSPRNEPTESIALDSEELQGEVLAVVPDLVAVLDAEDGEDIGTQDYRYGQRVSVIGIAASEQWTSTEEGIRIGGPEGFDMGYLKYKPFGKYSAPKSVINEYNIS</sequence>
<organism evidence="4 5">
    <name type="scientific">Trichoderma gamsii</name>
    <dbReference type="NCBI Taxonomy" id="398673"/>
    <lineage>
        <taxon>Eukaryota</taxon>
        <taxon>Fungi</taxon>
        <taxon>Dikarya</taxon>
        <taxon>Ascomycota</taxon>
        <taxon>Pezizomycotina</taxon>
        <taxon>Sordariomycetes</taxon>
        <taxon>Hypocreomycetidae</taxon>
        <taxon>Hypocreales</taxon>
        <taxon>Hypocreaceae</taxon>
        <taxon>Trichoderma</taxon>
    </lineage>
</organism>
<dbReference type="EMBL" id="JPDN02000020">
    <property type="protein sequence ID" value="PON24977.1"/>
    <property type="molecule type" value="Genomic_DNA"/>
</dbReference>
<dbReference type="RefSeq" id="XP_024405444.1">
    <property type="nucleotide sequence ID" value="XM_024549782.1"/>
</dbReference>
<evidence type="ECO:0000259" key="3">
    <source>
        <dbReference type="Pfam" id="PF20906"/>
    </source>
</evidence>
<dbReference type="InterPro" id="IPR043129">
    <property type="entry name" value="ATPase_NBD"/>
</dbReference>
<dbReference type="InterPro" id="IPR045079">
    <property type="entry name" value="Oxoprolinase-like"/>
</dbReference>
<dbReference type="FunFam" id="3.40.1610.10:FF:000001">
    <property type="entry name" value="Hydantoinase, putative"/>
    <property type="match status" value="1"/>
</dbReference>
<dbReference type="InterPro" id="IPR027479">
    <property type="entry name" value="S-Me-THD_N_sf"/>
</dbReference>
<evidence type="ECO:0000259" key="2">
    <source>
        <dbReference type="Pfam" id="PF06032"/>
    </source>
</evidence>
<dbReference type="Pfam" id="PF20906">
    <property type="entry name" value="S-Me-THD_C"/>
    <property type="match status" value="1"/>
</dbReference>
<dbReference type="GO" id="GO:0016787">
    <property type="term" value="F:hydrolase activity"/>
    <property type="evidence" value="ECO:0007669"/>
    <property type="project" value="InterPro"/>
</dbReference>
<evidence type="ECO:0000313" key="5">
    <source>
        <dbReference type="Proteomes" id="UP000054821"/>
    </source>
</evidence>
<name>A0A2P4ZKZ1_9HYPO</name>
<feature type="domain" description="S-Me-THD N-terminal" evidence="2">
    <location>
        <begin position="489"/>
        <end position="649"/>
    </location>
</feature>
<accession>A0A2P4ZKZ1</accession>
<dbReference type="InterPro" id="IPR010318">
    <property type="entry name" value="S-Me-THD_N"/>
</dbReference>
<proteinExistence type="predicted"/>
<dbReference type="AlphaFoldDB" id="A0A2P4ZKZ1"/>
<dbReference type="PANTHER" id="PTHR11365">
    <property type="entry name" value="5-OXOPROLINASE RELATED"/>
    <property type="match status" value="1"/>
</dbReference>
<reference evidence="4 5" key="1">
    <citation type="journal article" date="2016" name="Genome Announc.">
        <title>Draft Whole-Genome Sequence of Trichoderma gamsii T6085, a Promising Biocontrol Agent of Fusarium Head Blight on Wheat.</title>
        <authorList>
            <person name="Baroncelli R."/>
            <person name="Zapparata A."/>
            <person name="Piaggeschi G."/>
            <person name="Sarrocco S."/>
            <person name="Vannacci G."/>
        </authorList>
    </citation>
    <scope>NUCLEOTIDE SEQUENCE [LARGE SCALE GENOMIC DNA]</scope>
    <source>
        <strain evidence="4 5">T6085</strain>
    </source>
</reference>
<dbReference type="Pfam" id="PF05378">
    <property type="entry name" value="Hydant_A_N"/>
    <property type="match status" value="1"/>
</dbReference>
<dbReference type="Gene3D" id="3.40.1610.10">
    <property type="entry name" value="CV3147-like domain"/>
    <property type="match status" value="1"/>
</dbReference>
<dbReference type="Gene3D" id="2.40.390.10">
    <property type="entry name" value="CV3147-like"/>
    <property type="match status" value="1"/>
</dbReference>
<evidence type="ECO:0000313" key="4">
    <source>
        <dbReference type="EMBL" id="PON24977.1"/>
    </source>
</evidence>
<dbReference type="Proteomes" id="UP000054821">
    <property type="component" value="Unassembled WGS sequence"/>
</dbReference>